<proteinExistence type="predicted"/>
<name>A0A4Y1RRP5_PRUDU</name>
<evidence type="ECO:0000313" key="2">
    <source>
        <dbReference type="EMBL" id="BBH07031.1"/>
    </source>
</evidence>
<protein>
    <submittedName>
        <fullName evidence="2">Uncharacterized protein</fullName>
    </submittedName>
</protein>
<feature type="region of interest" description="Disordered" evidence="1">
    <location>
        <begin position="1"/>
        <end position="26"/>
    </location>
</feature>
<gene>
    <name evidence="2" type="ORF">Prudu_018836</name>
</gene>
<accession>A0A4Y1RRP5</accession>
<organism evidence="2">
    <name type="scientific">Prunus dulcis</name>
    <name type="common">Almond</name>
    <name type="synonym">Amygdalus dulcis</name>
    <dbReference type="NCBI Taxonomy" id="3755"/>
    <lineage>
        <taxon>Eukaryota</taxon>
        <taxon>Viridiplantae</taxon>
        <taxon>Streptophyta</taxon>
        <taxon>Embryophyta</taxon>
        <taxon>Tracheophyta</taxon>
        <taxon>Spermatophyta</taxon>
        <taxon>Magnoliopsida</taxon>
        <taxon>eudicotyledons</taxon>
        <taxon>Gunneridae</taxon>
        <taxon>Pentapetalae</taxon>
        <taxon>rosids</taxon>
        <taxon>fabids</taxon>
        <taxon>Rosales</taxon>
        <taxon>Rosaceae</taxon>
        <taxon>Amygdaloideae</taxon>
        <taxon>Amygdaleae</taxon>
        <taxon>Prunus</taxon>
    </lineage>
</organism>
<reference evidence="2" key="1">
    <citation type="journal article" date="2019" name="Science">
        <title>Mutation of a bHLH transcription factor allowed almond domestication.</title>
        <authorList>
            <person name="Sanchez-Perez R."/>
            <person name="Pavan S."/>
            <person name="Mazzeo R."/>
            <person name="Moldovan C."/>
            <person name="Aiese Cigliano R."/>
            <person name="Del Cueto J."/>
            <person name="Ricciardi F."/>
            <person name="Lotti C."/>
            <person name="Ricciardi L."/>
            <person name="Dicenta F."/>
            <person name="Lopez-Marques R.L."/>
            <person name="Lindberg Moller B."/>
        </authorList>
    </citation>
    <scope>NUCLEOTIDE SEQUENCE</scope>
</reference>
<dbReference type="AlphaFoldDB" id="A0A4Y1RRP5"/>
<dbReference type="EMBL" id="AP019303">
    <property type="protein sequence ID" value="BBH07031.1"/>
    <property type="molecule type" value="Genomic_DNA"/>
</dbReference>
<evidence type="ECO:0000256" key="1">
    <source>
        <dbReference type="SAM" id="MobiDB-lite"/>
    </source>
</evidence>
<sequence>MATGPVALELPSSPLPFQPTSTLGPP</sequence>